<proteinExistence type="predicted"/>
<dbReference type="AlphaFoldDB" id="A0A0D2G8P7"/>
<name>A0A0D2G8P7_9EURO</name>
<feature type="region of interest" description="Disordered" evidence="1">
    <location>
        <begin position="1"/>
        <end position="40"/>
    </location>
</feature>
<evidence type="ECO:0000256" key="1">
    <source>
        <dbReference type="SAM" id="MobiDB-lite"/>
    </source>
</evidence>
<evidence type="ECO:0000313" key="3">
    <source>
        <dbReference type="Proteomes" id="UP000054266"/>
    </source>
</evidence>
<reference evidence="2 3" key="1">
    <citation type="submission" date="2015-01" db="EMBL/GenBank/DDBJ databases">
        <title>The Genome Sequence of Capronia semiimmersa CBS27337.</title>
        <authorList>
            <consortium name="The Broad Institute Genomics Platform"/>
            <person name="Cuomo C."/>
            <person name="de Hoog S."/>
            <person name="Gorbushina A."/>
            <person name="Stielow B."/>
            <person name="Teixiera M."/>
            <person name="Abouelleil A."/>
            <person name="Chapman S.B."/>
            <person name="Priest M."/>
            <person name="Young S.K."/>
            <person name="Wortman J."/>
            <person name="Nusbaum C."/>
            <person name="Birren B."/>
        </authorList>
    </citation>
    <scope>NUCLEOTIDE SEQUENCE [LARGE SCALE GENOMIC DNA]</scope>
    <source>
        <strain evidence="2 3">CBS 27337</strain>
    </source>
</reference>
<dbReference type="HOGENOM" id="CLU_1283110_0_0_1"/>
<accession>A0A0D2G8P7</accession>
<keyword evidence="3" id="KW-1185">Reference proteome</keyword>
<sequence length="215" mass="24052">MAKSKSRPSRDTTRPVSDRNGKLADKDVGERMTRDEVEERTWENGHGSLLEPAVQAAERKAYYWWEKWGELQKHADLMQTHWAENEQKGNLAAKLSCKLAQTLSFGTCTSTSREPAQCCQERAQAGRLDLAGGAGIVPQMDNIVKSRPLGWLEDGVPLGAKSDPAVILGAVKEVHDEVVLTEKGRNDQVDFVIREELEHEFKAKLARIFREAVTL</sequence>
<gene>
    <name evidence="2" type="ORF">PV04_04250</name>
</gene>
<feature type="compositionally biased region" description="Basic and acidic residues" evidence="1">
    <location>
        <begin position="8"/>
        <end position="40"/>
    </location>
</feature>
<evidence type="ECO:0000313" key="2">
    <source>
        <dbReference type="EMBL" id="KIW68294.1"/>
    </source>
</evidence>
<dbReference type="EMBL" id="KN846958">
    <property type="protein sequence ID" value="KIW68294.1"/>
    <property type="molecule type" value="Genomic_DNA"/>
</dbReference>
<organism evidence="2 3">
    <name type="scientific">Phialophora macrospora</name>
    <dbReference type="NCBI Taxonomy" id="1851006"/>
    <lineage>
        <taxon>Eukaryota</taxon>
        <taxon>Fungi</taxon>
        <taxon>Dikarya</taxon>
        <taxon>Ascomycota</taxon>
        <taxon>Pezizomycotina</taxon>
        <taxon>Eurotiomycetes</taxon>
        <taxon>Chaetothyriomycetidae</taxon>
        <taxon>Chaetothyriales</taxon>
        <taxon>Herpotrichiellaceae</taxon>
        <taxon>Phialophora</taxon>
    </lineage>
</organism>
<dbReference type="Proteomes" id="UP000054266">
    <property type="component" value="Unassembled WGS sequence"/>
</dbReference>
<protein>
    <submittedName>
        <fullName evidence="2">Uncharacterized protein</fullName>
    </submittedName>
</protein>